<dbReference type="CDD" id="cd01029">
    <property type="entry name" value="TOPRIM_primases"/>
    <property type="match status" value="1"/>
</dbReference>
<dbReference type="InterPro" id="IPR048774">
    <property type="entry name" value="Helic-prim_T7_N"/>
</dbReference>
<evidence type="ECO:0000313" key="3">
    <source>
        <dbReference type="EMBL" id="PZR36059.1"/>
    </source>
</evidence>
<dbReference type="PANTHER" id="PTHR12873:SF0">
    <property type="entry name" value="TWINKLE MTDNA HELICASE"/>
    <property type="match status" value="1"/>
</dbReference>
<feature type="compositionally biased region" description="Basic and acidic residues" evidence="1">
    <location>
        <begin position="1"/>
        <end position="10"/>
    </location>
</feature>
<dbReference type="PROSITE" id="PS51199">
    <property type="entry name" value="SF4_HELICASE"/>
    <property type="match status" value="1"/>
</dbReference>
<dbReference type="Gene3D" id="3.40.1360.10">
    <property type="match status" value="1"/>
</dbReference>
<dbReference type="Gene3D" id="2.20.25.180">
    <property type="match status" value="1"/>
</dbReference>
<dbReference type="GO" id="GO:0006260">
    <property type="term" value="P:DNA replication"/>
    <property type="evidence" value="ECO:0007669"/>
    <property type="project" value="InterPro"/>
</dbReference>
<feature type="region of interest" description="Disordered" evidence="1">
    <location>
        <begin position="512"/>
        <end position="539"/>
    </location>
</feature>
<dbReference type="GO" id="GO:0043139">
    <property type="term" value="F:5'-3' DNA helicase activity"/>
    <property type="evidence" value="ECO:0007669"/>
    <property type="project" value="InterPro"/>
</dbReference>
<organism evidence="3 4">
    <name type="scientific">Caulobacter segnis</name>
    <dbReference type="NCBI Taxonomy" id="88688"/>
    <lineage>
        <taxon>Bacteria</taxon>
        <taxon>Pseudomonadati</taxon>
        <taxon>Pseudomonadota</taxon>
        <taxon>Alphaproteobacteria</taxon>
        <taxon>Caulobacterales</taxon>
        <taxon>Caulobacteraceae</taxon>
        <taxon>Caulobacter</taxon>
    </lineage>
</organism>
<dbReference type="CDD" id="cd19483">
    <property type="entry name" value="RecA-like_Gp4D_helicase"/>
    <property type="match status" value="1"/>
</dbReference>
<dbReference type="InterPro" id="IPR027032">
    <property type="entry name" value="Twinkle-like"/>
</dbReference>
<reference evidence="3 4" key="1">
    <citation type="submission" date="2017-08" db="EMBL/GenBank/DDBJ databases">
        <title>Infants hospitalized years apart are colonized by the same room-sourced microbial strains.</title>
        <authorList>
            <person name="Brooks B."/>
            <person name="Olm M.R."/>
            <person name="Firek B.A."/>
            <person name="Baker R."/>
            <person name="Thomas B.C."/>
            <person name="Morowitz M.J."/>
            <person name="Banfield J.F."/>
        </authorList>
    </citation>
    <scope>NUCLEOTIDE SEQUENCE [LARGE SCALE GENOMIC DNA]</scope>
    <source>
        <strain evidence="3">S2_003_000_R2_4</strain>
    </source>
</reference>
<dbReference type="InterPro" id="IPR027417">
    <property type="entry name" value="P-loop_NTPase"/>
</dbReference>
<feature type="domain" description="SF4 helicase" evidence="2">
    <location>
        <begin position="233"/>
        <end position="512"/>
    </location>
</feature>
<dbReference type="PANTHER" id="PTHR12873">
    <property type="entry name" value="T7-LIKE MITOCHONDRIAL DNA HELICASE"/>
    <property type="match status" value="1"/>
</dbReference>
<dbReference type="InterPro" id="IPR034154">
    <property type="entry name" value="TOPRIM_DnaG/twinkle"/>
</dbReference>
<dbReference type="SUPFAM" id="SSF52540">
    <property type="entry name" value="P-loop containing nucleoside triphosphate hydrolases"/>
    <property type="match status" value="1"/>
</dbReference>
<evidence type="ECO:0000256" key="1">
    <source>
        <dbReference type="SAM" id="MobiDB-lite"/>
    </source>
</evidence>
<feature type="region of interest" description="Disordered" evidence="1">
    <location>
        <begin position="1"/>
        <end position="21"/>
    </location>
</feature>
<proteinExistence type="predicted"/>
<evidence type="ECO:0000259" key="2">
    <source>
        <dbReference type="PROSITE" id="PS51199"/>
    </source>
</evidence>
<name>A0A2W5V7U4_9CAUL</name>
<dbReference type="GO" id="GO:0003697">
    <property type="term" value="F:single-stranded DNA binding"/>
    <property type="evidence" value="ECO:0007669"/>
    <property type="project" value="InterPro"/>
</dbReference>
<dbReference type="SUPFAM" id="SSF56731">
    <property type="entry name" value="DNA primase core"/>
    <property type="match status" value="1"/>
</dbReference>
<protein>
    <submittedName>
        <fullName evidence="3">DNA primase</fullName>
    </submittedName>
</protein>
<dbReference type="EMBL" id="QFQZ01000009">
    <property type="protein sequence ID" value="PZR36059.1"/>
    <property type="molecule type" value="Genomic_DNA"/>
</dbReference>
<dbReference type="Gene3D" id="3.40.50.300">
    <property type="entry name" value="P-loop containing nucleotide triphosphate hydrolases"/>
    <property type="match status" value="1"/>
</dbReference>
<dbReference type="Proteomes" id="UP000249393">
    <property type="component" value="Unassembled WGS sequence"/>
</dbReference>
<evidence type="ECO:0000313" key="4">
    <source>
        <dbReference type="Proteomes" id="UP000249393"/>
    </source>
</evidence>
<dbReference type="GO" id="GO:0005524">
    <property type="term" value="F:ATP binding"/>
    <property type="evidence" value="ECO:0007669"/>
    <property type="project" value="InterPro"/>
</dbReference>
<dbReference type="Pfam" id="PF21268">
    <property type="entry name" value="Helic-prim_T7_N"/>
    <property type="match status" value="1"/>
</dbReference>
<sequence>MGCGYRERAGGDTSTIPKSERRSMPLLDGTVEALPARGLTRETADKFGYKVGTFNGHKAHIATYCDAAGRPVAQKIRWKEDGKKQFTWVGDPKAATLYGQNLWRDAGKMVVVTEGELDALAVSQVQNNKWPVVSIPNGAGGAAKDLAKQVAWLERFEKIVLCFDMDEPGRQAVEACTKLFTPGKVYDARLPLKDACDMVKAHRSAELVDALWGSKQMRPDGIKTVADLRAKALEPTKWGLPWPWRTLTERTYGIQRHYLYSWGAGVGSGKTTTQKQLMLTAMRPDLLEPHDGLVDHLGQPLVIPAPRKVGTILFEENPAKTLRSLAGMVIGKRLNKPDVQYTEAELNEAIDSLDGLFFPLDMFGAKDWDTVKANVLYLILAEGVLDIFIDPLTALVANAEDERRALDEIMAELSGIVEAHGATIHLVSHLTTPQGTAHEEGGRVLEKHFTGSRAIARWSHAMIGLERNKQDPDAPTVVRGLKDREFGEAVGPLLGLTFDRITGRMVECPIEDGNPFRDETQNSDLCPPSAPMRQIEGSV</sequence>
<gene>
    <name evidence="3" type="ORF">DI526_04625</name>
</gene>
<accession>A0A2W5V7U4</accession>
<dbReference type="Pfam" id="PF13155">
    <property type="entry name" value="Toprim_2"/>
    <property type="match status" value="1"/>
</dbReference>
<dbReference type="AlphaFoldDB" id="A0A2W5V7U4"/>
<dbReference type="InterPro" id="IPR007694">
    <property type="entry name" value="DNA_helicase_DnaB-like_C"/>
</dbReference>
<comment type="caution">
    <text evidence="3">The sequence shown here is derived from an EMBL/GenBank/DDBJ whole genome shotgun (WGS) entry which is preliminary data.</text>
</comment>